<organism evidence="1 2">
    <name type="scientific">Tigheibacillus halophilus</name>
    <dbReference type="NCBI Taxonomy" id="361280"/>
    <lineage>
        <taxon>Bacteria</taxon>
        <taxon>Bacillati</taxon>
        <taxon>Bacillota</taxon>
        <taxon>Bacilli</taxon>
        <taxon>Bacillales</taxon>
        <taxon>Bacillaceae</taxon>
        <taxon>Tigheibacillus</taxon>
    </lineage>
</organism>
<evidence type="ECO:0000313" key="2">
    <source>
        <dbReference type="Proteomes" id="UP001281447"/>
    </source>
</evidence>
<dbReference type="Proteomes" id="UP001281447">
    <property type="component" value="Unassembled WGS sequence"/>
</dbReference>
<keyword evidence="2" id="KW-1185">Reference proteome</keyword>
<reference evidence="1 2" key="1">
    <citation type="submission" date="2023-10" db="EMBL/GenBank/DDBJ databases">
        <title>Virgibacillus halophilus 5B73C genome.</title>
        <authorList>
            <person name="Miliotis G."/>
            <person name="Sengupta P."/>
            <person name="Hameed A."/>
            <person name="Chuvochina M."/>
            <person name="Mcdonagh F."/>
            <person name="Simpson A.C."/>
            <person name="Singh N.K."/>
            <person name="Rekha P.D."/>
            <person name="Raman K."/>
            <person name="Hugenholtz P."/>
            <person name="Venkateswaran K."/>
        </authorList>
    </citation>
    <scope>NUCLEOTIDE SEQUENCE [LARGE SCALE GENOMIC DNA]</scope>
    <source>
        <strain evidence="1 2">5B73C</strain>
    </source>
</reference>
<proteinExistence type="predicted"/>
<gene>
    <name evidence="1" type="ORF">RWE15_23940</name>
</gene>
<accession>A0ABU5CCS0</accession>
<evidence type="ECO:0000313" key="1">
    <source>
        <dbReference type="EMBL" id="MDY0396790.1"/>
    </source>
</evidence>
<dbReference type="RefSeq" id="WP_390356856.1">
    <property type="nucleotide sequence ID" value="NZ_JBHUIZ010000014.1"/>
</dbReference>
<name>A0ABU5CCS0_9BACI</name>
<sequence>MESLSKQDLLEIYANLNKYQWDYRLGTKPNGFDEMPDYDRNLYQTKYNVLKPYLRLLGSILTEKEVLKYHHIKNLNRTDSEFKWWWFKRKIRILLTGDPF</sequence>
<comment type="caution">
    <text evidence="1">The sequence shown here is derived from an EMBL/GenBank/DDBJ whole genome shotgun (WGS) entry which is preliminary data.</text>
</comment>
<dbReference type="EMBL" id="JAWDIP010000004">
    <property type="protein sequence ID" value="MDY0396790.1"/>
    <property type="molecule type" value="Genomic_DNA"/>
</dbReference>
<protein>
    <submittedName>
        <fullName evidence="1">Uncharacterized protein</fullName>
    </submittedName>
</protein>